<dbReference type="Pfam" id="PF01638">
    <property type="entry name" value="HxlR"/>
    <property type="match status" value="1"/>
</dbReference>
<dbReference type="PANTHER" id="PTHR33204">
    <property type="entry name" value="TRANSCRIPTIONAL REGULATOR, MARR FAMILY"/>
    <property type="match status" value="1"/>
</dbReference>
<feature type="domain" description="HTH hxlR-type" evidence="4">
    <location>
        <begin position="8"/>
        <end position="107"/>
    </location>
</feature>
<evidence type="ECO:0000313" key="5">
    <source>
        <dbReference type="EMBL" id="MFC4556265.1"/>
    </source>
</evidence>
<comment type="caution">
    <text evidence="5">The sequence shown here is derived from an EMBL/GenBank/DDBJ whole genome shotgun (WGS) entry which is preliminary data.</text>
</comment>
<accession>A0ABV9DC43</accession>
<proteinExistence type="predicted"/>
<dbReference type="InterPro" id="IPR036390">
    <property type="entry name" value="WH_DNA-bd_sf"/>
</dbReference>
<sequence>MKSYGQLCAVARALDVVGDRWTLLIVRELLTRGEARFTELQRGLPGVAPNLLAQRLRALQEQGVLEQVPSSSAAAGGAYRLTDRGRSLEGVVRELMKWGAPTVPAAPRDAAFQMHWLSLPARYLLRDNRPDDDDVVLRFGDLHDGFDVTAVRGFVQVRPCAADAALAARVDGPGPLLVGLIQGAVPLARALEAGLTVEGDEAALQRVLPAA</sequence>
<dbReference type="InterPro" id="IPR002577">
    <property type="entry name" value="HTH_HxlR"/>
</dbReference>
<dbReference type="EMBL" id="JBHSGF010000010">
    <property type="protein sequence ID" value="MFC4556265.1"/>
    <property type="molecule type" value="Genomic_DNA"/>
</dbReference>
<dbReference type="SUPFAM" id="SSF46785">
    <property type="entry name" value="Winged helix' DNA-binding domain"/>
    <property type="match status" value="1"/>
</dbReference>
<reference evidence="6" key="1">
    <citation type="journal article" date="2019" name="Int. J. Syst. Evol. Microbiol.">
        <title>The Global Catalogue of Microorganisms (GCM) 10K type strain sequencing project: providing services to taxonomists for standard genome sequencing and annotation.</title>
        <authorList>
            <consortium name="The Broad Institute Genomics Platform"/>
            <consortium name="The Broad Institute Genome Sequencing Center for Infectious Disease"/>
            <person name="Wu L."/>
            <person name="Ma J."/>
        </authorList>
    </citation>
    <scope>NUCLEOTIDE SEQUENCE [LARGE SCALE GENOMIC DNA]</scope>
    <source>
        <strain evidence="6">JCM 3369</strain>
    </source>
</reference>
<gene>
    <name evidence="5" type="ORF">ACFO3F_13500</name>
</gene>
<evidence type="ECO:0000313" key="6">
    <source>
        <dbReference type="Proteomes" id="UP001595955"/>
    </source>
</evidence>
<keyword evidence="1" id="KW-0805">Transcription regulation</keyword>
<keyword evidence="6" id="KW-1185">Reference proteome</keyword>
<evidence type="ECO:0000256" key="1">
    <source>
        <dbReference type="ARBA" id="ARBA00023015"/>
    </source>
</evidence>
<evidence type="ECO:0000256" key="2">
    <source>
        <dbReference type="ARBA" id="ARBA00023125"/>
    </source>
</evidence>
<keyword evidence="3" id="KW-0804">Transcription</keyword>
<organism evidence="5 6">
    <name type="scientific">Georgenia faecalis</name>
    <dbReference type="NCBI Taxonomy" id="2483799"/>
    <lineage>
        <taxon>Bacteria</taxon>
        <taxon>Bacillati</taxon>
        <taxon>Actinomycetota</taxon>
        <taxon>Actinomycetes</taxon>
        <taxon>Micrococcales</taxon>
        <taxon>Bogoriellaceae</taxon>
        <taxon>Georgenia</taxon>
    </lineage>
</organism>
<name>A0ABV9DC43_9MICO</name>
<keyword evidence="2" id="KW-0238">DNA-binding</keyword>
<dbReference type="Gene3D" id="1.10.10.10">
    <property type="entry name" value="Winged helix-like DNA-binding domain superfamily/Winged helix DNA-binding domain"/>
    <property type="match status" value="1"/>
</dbReference>
<dbReference type="PROSITE" id="PS51118">
    <property type="entry name" value="HTH_HXLR"/>
    <property type="match status" value="1"/>
</dbReference>
<dbReference type="InterPro" id="IPR036388">
    <property type="entry name" value="WH-like_DNA-bd_sf"/>
</dbReference>
<evidence type="ECO:0000256" key="3">
    <source>
        <dbReference type="ARBA" id="ARBA00023163"/>
    </source>
</evidence>
<protein>
    <submittedName>
        <fullName evidence="5">Winged helix-turn-helix transcriptional regulator</fullName>
    </submittedName>
</protein>
<dbReference type="PANTHER" id="PTHR33204:SF18">
    <property type="entry name" value="TRANSCRIPTIONAL REGULATORY PROTEIN"/>
    <property type="match status" value="1"/>
</dbReference>
<evidence type="ECO:0000259" key="4">
    <source>
        <dbReference type="PROSITE" id="PS51118"/>
    </source>
</evidence>
<dbReference type="RefSeq" id="WP_122825076.1">
    <property type="nucleotide sequence ID" value="NZ_CP033325.1"/>
</dbReference>
<dbReference type="Proteomes" id="UP001595955">
    <property type="component" value="Unassembled WGS sequence"/>
</dbReference>